<protein>
    <submittedName>
        <fullName evidence="2">Uncharacterized protein</fullName>
    </submittedName>
</protein>
<accession>A0A1E7F5Z0</accession>
<dbReference type="InParanoid" id="A0A1E7F5Z0"/>
<gene>
    <name evidence="2" type="ORF">FRACYDRAFT_269755</name>
</gene>
<keyword evidence="3" id="KW-1185">Reference proteome</keyword>
<evidence type="ECO:0000313" key="2">
    <source>
        <dbReference type="EMBL" id="OEU13283.1"/>
    </source>
</evidence>
<evidence type="ECO:0000256" key="1">
    <source>
        <dbReference type="SAM" id="MobiDB-lite"/>
    </source>
</evidence>
<feature type="compositionally biased region" description="Polar residues" evidence="1">
    <location>
        <begin position="22"/>
        <end position="34"/>
    </location>
</feature>
<dbReference type="KEGG" id="fcy:FRACYDRAFT_269755"/>
<dbReference type="OrthoDB" id="202178at2759"/>
<feature type="region of interest" description="Disordered" evidence="1">
    <location>
        <begin position="112"/>
        <end position="137"/>
    </location>
</feature>
<proteinExistence type="predicted"/>
<name>A0A1E7F5Z0_9STRA</name>
<feature type="region of interest" description="Disordered" evidence="1">
    <location>
        <begin position="22"/>
        <end position="55"/>
    </location>
</feature>
<organism evidence="2 3">
    <name type="scientific">Fragilariopsis cylindrus CCMP1102</name>
    <dbReference type="NCBI Taxonomy" id="635003"/>
    <lineage>
        <taxon>Eukaryota</taxon>
        <taxon>Sar</taxon>
        <taxon>Stramenopiles</taxon>
        <taxon>Ochrophyta</taxon>
        <taxon>Bacillariophyta</taxon>
        <taxon>Bacillariophyceae</taxon>
        <taxon>Bacillariophycidae</taxon>
        <taxon>Bacillariales</taxon>
        <taxon>Bacillariaceae</taxon>
        <taxon>Fragilariopsis</taxon>
    </lineage>
</organism>
<dbReference type="Proteomes" id="UP000095751">
    <property type="component" value="Unassembled WGS sequence"/>
</dbReference>
<sequence length="320" mass="35565">MEMESDVDRLVDKIAASMNTELPTAASSNVSPQLEENADSGVGDNNNDDDSVSSNVANSRLNQLGESMTAFEKKNDEDTQELSPHPINLLELVGGVWLGDMLIRKTPNVLAAPNENESKGFGRPALPKSSSSSKSQRNFADWNVGVQKVAWRYLWNFGDEIRQSFDFGKCLGTSMDESTMKSLAGSVCIDESLSRRVPKDERMVYIDWAQQDSVGFFLGPYSVQVPRYVNFDPTATTSRTSAVTKPFYTEFSVFQGATPITDQSSDGIPSTEKDLCCSKISRLYNFEGKLKQGCTSFYTFKRFEVEDDDDNDDGDDDQER</sequence>
<reference evidence="2 3" key="1">
    <citation type="submission" date="2016-09" db="EMBL/GenBank/DDBJ databases">
        <title>Extensive genetic diversity and differential bi-allelic expression allows diatom success in the polar Southern Ocean.</title>
        <authorList>
            <consortium name="DOE Joint Genome Institute"/>
            <person name="Mock T."/>
            <person name="Otillar R.P."/>
            <person name="Strauss J."/>
            <person name="Dupont C."/>
            <person name="Frickenhaus S."/>
            <person name="Maumus F."/>
            <person name="Mcmullan M."/>
            <person name="Sanges R."/>
            <person name="Schmutz J."/>
            <person name="Toseland A."/>
            <person name="Valas R."/>
            <person name="Veluchamy A."/>
            <person name="Ward B.J."/>
            <person name="Allen A."/>
            <person name="Barry K."/>
            <person name="Falciatore A."/>
            <person name="Ferrante M."/>
            <person name="Fortunato A.E."/>
            <person name="Gloeckner G."/>
            <person name="Gruber A."/>
            <person name="Hipkin R."/>
            <person name="Janech M."/>
            <person name="Kroth P."/>
            <person name="Leese F."/>
            <person name="Lindquist E."/>
            <person name="Lyon B.R."/>
            <person name="Martin J."/>
            <person name="Mayer C."/>
            <person name="Parker M."/>
            <person name="Quesneville H."/>
            <person name="Raymond J."/>
            <person name="Uhlig C."/>
            <person name="Valentin K.U."/>
            <person name="Worden A.Z."/>
            <person name="Armbrust E.V."/>
            <person name="Bowler C."/>
            <person name="Green B."/>
            <person name="Moulton V."/>
            <person name="Van Oosterhout C."/>
            <person name="Grigoriev I."/>
        </authorList>
    </citation>
    <scope>NUCLEOTIDE SEQUENCE [LARGE SCALE GENOMIC DNA]</scope>
    <source>
        <strain evidence="2 3">CCMP1102</strain>
    </source>
</reference>
<evidence type="ECO:0000313" key="3">
    <source>
        <dbReference type="Proteomes" id="UP000095751"/>
    </source>
</evidence>
<dbReference type="EMBL" id="KV784361">
    <property type="protein sequence ID" value="OEU13283.1"/>
    <property type="molecule type" value="Genomic_DNA"/>
</dbReference>
<dbReference type="AlphaFoldDB" id="A0A1E7F5Z0"/>